<proteinExistence type="predicted"/>
<dbReference type="AlphaFoldDB" id="S3URT9"/>
<dbReference type="InterPro" id="IPR013320">
    <property type="entry name" value="ConA-like_dom_sf"/>
</dbReference>
<dbReference type="Gene3D" id="2.60.120.200">
    <property type="match status" value="1"/>
</dbReference>
<dbReference type="Proteomes" id="UP000014540">
    <property type="component" value="Unassembled WGS sequence"/>
</dbReference>
<dbReference type="EMBL" id="AKWZ02000010">
    <property type="protein sequence ID" value="EPG73126.1"/>
    <property type="molecule type" value="Genomic_DNA"/>
</dbReference>
<sequence>MRKITGSYSKISLLTLLFLIGFTVLQSETNSFSLSSFTLRDLRLQKSESGNNFIELSPRDRKQGGELFFDFEEDEASNLQDKTGGYRVLSSSYLVDSAQAHTGKRSARFAGKRSGIKISGRTKGILTSPDLKEEYYISLFLLPGTLDKEAVLLNRGLYTRGKKFGWDLKIKDEIPILELSNFFQKEDKSFTSLKIVGRQRISRSKWNHLVIHFKPVQREVIFYINGKETERMGVPLKESVTRIGFHPEDTTPFVIGENFYGWLDDFLVAKGAPDLDALSTPYEGQTYDSSAFTAETKFGTAISPIYKTRYTNSTPETLILKAKVPKSSILELYFRSSPQSFARSAESPSWKAIDLRKLEEYKEDDLSREGTEEEAIPPRFVTYRIPLDKIWNGKAPSFKYYQAKAKFKADAAGKISPELEGITFTYKETLPPVKPMGLKVAYFDDDYPEAGGPRICLSWIPNPEREVRGKSGGYVIHYGVGPNRMVGIIKGTHKDLAQGKIPVLSIKDREKRPMSEYLDPIAGDDSSCPKRTENGSQRLCQCIDNRLISLNAESPEEIQEETKQTQKSKKKKTSRDPYDKKLLFLQKGLTFYFKVGAYNSFYDPITGYDQVSPLSDAVEVYFLSE</sequence>
<gene>
    <name evidence="2" type="ORF">LEP1GSC058_3632</name>
</gene>
<evidence type="ECO:0000256" key="1">
    <source>
        <dbReference type="SAM" id="MobiDB-lite"/>
    </source>
</evidence>
<feature type="region of interest" description="Disordered" evidence="1">
    <location>
        <begin position="553"/>
        <end position="574"/>
    </location>
</feature>
<organism evidence="2 3">
    <name type="scientific">Leptospira fainei serovar Hurstbridge str. BUT 6</name>
    <dbReference type="NCBI Taxonomy" id="1193011"/>
    <lineage>
        <taxon>Bacteria</taxon>
        <taxon>Pseudomonadati</taxon>
        <taxon>Spirochaetota</taxon>
        <taxon>Spirochaetia</taxon>
        <taxon>Leptospirales</taxon>
        <taxon>Leptospiraceae</taxon>
        <taxon>Leptospira</taxon>
    </lineage>
</organism>
<protein>
    <recommendedName>
        <fullName evidence="4">Concanavalin A-like lectin/glucanases family protein</fullName>
    </recommendedName>
</protein>
<dbReference type="OrthoDB" id="337326at2"/>
<accession>S3URT9</accession>
<dbReference type="SUPFAM" id="SSF49899">
    <property type="entry name" value="Concanavalin A-like lectins/glucanases"/>
    <property type="match status" value="1"/>
</dbReference>
<name>S3URT9_9LEPT</name>
<dbReference type="STRING" id="1193011.LEP1GSC058_3632"/>
<evidence type="ECO:0000313" key="2">
    <source>
        <dbReference type="EMBL" id="EPG73126.1"/>
    </source>
</evidence>
<comment type="caution">
    <text evidence="2">The sequence shown here is derived from an EMBL/GenBank/DDBJ whole genome shotgun (WGS) entry which is preliminary data.</text>
</comment>
<dbReference type="RefSeq" id="WP_016549616.1">
    <property type="nucleotide sequence ID" value="NZ_AKWZ02000010.1"/>
</dbReference>
<reference evidence="2" key="1">
    <citation type="submission" date="2013-04" db="EMBL/GenBank/DDBJ databases">
        <authorList>
            <person name="Harkins D.M."/>
            <person name="Durkin A.S."/>
            <person name="Selengut J.D."/>
            <person name="Sanka R."/>
            <person name="DePew J."/>
            <person name="Purushe J."/>
            <person name="Ahmed A."/>
            <person name="van der Linden H."/>
            <person name="Goris M.G.A."/>
            <person name="Hartskeerl R.A."/>
            <person name="Vinetz J.M."/>
            <person name="Sutton G.G."/>
            <person name="Nelson W.C."/>
            <person name="Fouts D.E."/>
        </authorList>
    </citation>
    <scope>NUCLEOTIDE SEQUENCE [LARGE SCALE GENOMIC DNA]</scope>
    <source>
        <strain evidence="2">BUT 6</strain>
    </source>
</reference>
<evidence type="ECO:0008006" key="4">
    <source>
        <dbReference type="Google" id="ProtNLM"/>
    </source>
</evidence>
<evidence type="ECO:0000313" key="3">
    <source>
        <dbReference type="Proteomes" id="UP000014540"/>
    </source>
</evidence>
<keyword evidence="3" id="KW-1185">Reference proteome</keyword>